<sequence>MPFSSLETGILVRALACAPSVHNTQPWELSVEDDLLRLRERTDVQLPRHDPSGRDRLMSCGAALANVELASRTLGRAVEVSVRPDPARPELVAELRVVGHAELSEAEAGLYHAIFRRRSYRAPFAYQGPSHGLLRTLAESATTAGVEVHLVHSSAETKALADLLSYAGGVLHDDRAYQRELSAWSALFPRPLSANSTLPWSGLVQGTTHVPDRITLYNRLSGEAMLIVHTPADGPRDHILAGAALQRLWLAAIAQGLVGSVLTQPLQLPEVRLGVAERLHLPGHPQALLRTGYPVTGLPVDGAIAYQTGAR</sequence>
<evidence type="ECO:0000259" key="1">
    <source>
        <dbReference type="Pfam" id="PF00881"/>
    </source>
</evidence>
<feature type="domain" description="Nitroreductase" evidence="1">
    <location>
        <begin position="116"/>
        <end position="293"/>
    </location>
</feature>
<dbReference type="SUPFAM" id="SSF55469">
    <property type="entry name" value="FMN-dependent nitroreductase-like"/>
    <property type="match status" value="2"/>
</dbReference>
<evidence type="ECO:0000313" key="2">
    <source>
        <dbReference type="EMBL" id="TDQ00409.1"/>
    </source>
</evidence>
<dbReference type="NCBIfam" id="NF047509">
    <property type="entry name" value="Rv3131_FMN_oxido"/>
    <property type="match status" value="1"/>
</dbReference>
<dbReference type="RefSeq" id="WP_133849132.1">
    <property type="nucleotide sequence ID" value="NZ_SNXZ01000002.1"/>
</dbReference>
<dbReference type="Pfam" id="PF00881">
    <property type="entry name" value="Nitroreductase"/>
    <property type="match status" value="1"/>
</dbReference>
<dbReference type="GO" id="GO:0016491">
    <property type="term" value="F:oxidoreductase activity"/>
    <property type="evidence" value="ECO:0007669"/>
    <property type="project" value="InterPro"/>
</dbReference>
<name>A0A4R6SHR7_LABRH</name>
<accession>A0A4R6SHR7</accession>
<reference evidence="2 3" key="1">
    <citation type="submission" date="2019-03" db="EMBL/GenBank/DDBJ databases">
        <title>Genomic Encyclopedia of Type Strains, Phase IV (KMG-IV): sequencing the most valuable type-strain genomes for metagenomic binning, comparative biology and taxonomic classification.</title>
        <authorList>
            <person name="Goeker M."/>
        </authorList>
    </citation>
    <scope>NUCLEOTIDE SEQUENCE [LARGE SCALE GENOMIC DNA]</scope>
    <source>
        <strain evidence="2 3">DSM 45361</strain>
    </source>
</reference>
<dbReference type="Proteomes" id="UP000295444">
    <property type="component" value="Unassembled WGS sequence"/>
</dbReference>
<dbReference type="Gene3D" id="3.40.109.10">
    <property type="entry name" value="NADH Oxidase"/>
    <property type="match status" value="1"/>
</dbReference>
<dbReference type="EMBL" id="SNXZ01000002">
    <property type="protein sequence ID" value="TDQ00409.1"/>
    <property type="molecule type" value="Genomic_DNA"/>
</dbReference>
<evidence type="ECO:0000313" key="3">
    <source>
        <dbReference type="Proteomes" id="UP000295444"/>
    </source>
</evidence>
<dbReference type="OrthoDB" id="8156917at2"/>
<dbReference type="InterPro" id="IPR050627">
    <property type="entry name" value="Nitroreductase/BluB"/>
</dbReference>
<protein>
    <submittedName>
        <fullName evidence="2">Nitroreductase family protein</fullName>
    </submittedName>
</protein>
<dbReference type="PANTHER" id="PTHR23026:SF123">
    <property type="entry name" value="NAD(P)H NITROREDUCTASE RV3131-RELATED"/>
    <property type="match status" value="1"/>
</dbReference>
<dbReference type="InterPro" id="IPR000415">
    <property type="entry name" value="Nitroreductase-like"/>
</dbReference>
<dbReference type="PANTHER" id="PTHR23026">
    <property type="entry name" value="NADPH NITROREDUCTASE"/>
    <property type="match status" value="1"/>
</dbReference>
<comment type="caution">
    <text evidence="2">The sequence shown here is derived from an EMBL/GenBank/DDBJ whole genome shotgun (WGS) entry which is preliminary data.</text>
</comment>
<proteinExistence type="predicted"/>
<dbReference type="AlphaFoldDB" id="A0A4R6SHR7"/>
<dbReference type="InterPro" id="IPR029479">
    <property type="entry name" value="Nitroreductase"/>
</dbReference>
<organism evidence="2 3">
    <name type="scientific">Labedaea rhizosphaerae</name>
    <dbReference type="NCBI Taxonomy" id="598644"/>
    <lineage>
        <taxon>Bacteria</taxon>
        <taxon>Bacillati</taxon>
        <taxon>Actinomycetota</taxon>
        <taxon>Actinomycetes</taxon>
        <taxon>Pseudonocardiales</taxon>
        <taxon>Pseudonocardiaceae</taxon>
        <taxon>Labedaea</taxon>
    </lineage>
</organism>
<gene>
    <name evidence="2" type="ORF">EV186_102270</name>
</gene>
<keyword evidence="3" id="KW-1185">Reference proteome</keyword>